<reference evidence="1 2" key="1">
    <citation type="submission" date="2024-10" db="EMBL/GenBank/DDBJ databases">
        <authorList>
            <person name="Kim D."/>
        </authorList>
    </citation>
    <scope>NUCLEOTIDE SEQUENCE [LARGE SCALE GENOMIC DNA]</scope>
    <source>
        <strain evidence="1">BH-2024</strain>
    </source>
</reference>
<comment type="caution">
    <text evidence="1">The sequence shown here is derived from an EMBL/GenBank/DDBJ whole genome shotgun (WGS) entry which is preliminary data.</text>
</comment>
<keyword evidence="2" id="KW-1185">Reference proteome</keyword>
<sequence>MWGKGRTFILVDVEDVVGVELGEWEGDGMGVGEEESSTKAHSTLISSALVLSILLLLLNAAAVDKKNVSSRPPPPPPVRIVCSPSSSMSRGGVDRLGSAHPSLHQRIFVASATFFFCESIPRPPPGPPTTNNFLFHDDEFEGGDGGAVRCASDQPFCAPISTHFG</sequence>
<gene>
    <name evidence="1" type="ORF">niasHT_022740</name>
</gene>
<dbReference type="EMBL" id="JBICBT010000824">
    <property type="protein sequence ID" value="KAL3098376.1"/>
    <property type="molecule type" value="Genomic_DNA"/>
</dbReference>
<proteinExistence type="predicted"/>
<organism evidence="1 2">
    <name type="scientific">Heterodera trifolii</name>
    <dbReference type="NCBI Taxonomy" id="157864"/>
    <lineage>
        <taxon>Eukaryota</taxon>
        <taxon>Metazoa</taxon>
        <taxon>Ecdysozoa</taxon>
        <taxon>Nematoda</taxon>
        <taxon>Chromadorea</taxon>
        <taxon>Rhabditida</taxon>
        <taxon>Tylenchina</taxon>
        <taxon>Tylenchomorpha</taxon>
        <taxon>Tylenchoidea</taxon>
        <taxon>Heteroderidae</taxon>
        <taxon>Heteroderinae</taxon>
        <taxon>Heterodera</taxon>
    </lineage>
</organism>
<dbReference type="Proteomes" id="UP001620626">
    <property type="component" value="Unassembled WGS sequence"/>
</dbReference>
<name>A0ABD2K655_9BILA</name>
<evidence type="ECO:0000313" key="1">
    <source>
        <dbReference type="EMBL" id="KAL3098376.1"/>
    </source>
</evidence>
<accession>A0ABD2K655</accession>
<dbReference type="AlphaFoldDB" id="A0ABD2K655"/>
<evidence type="ECO:0000313" key="2">
    <source>
        <dbReference type="Proteomes" id="UP001620626"/>
    </source>
</evidence>
<protein>
    <submittedName>
        <fullName evidence="1">Uncharacterized protein</fullName>
    </submittedName>
</protein>